<feature type="transmembrane region" description="Helical" evidence="1">
    <location>
        <begin position="33"/>
        <end position="54"/>
    </location>
</feature>
<feature type="transmembrane region" description="Helical" evidence="1">
    <location>
        <begin position="74"/>
        <end position="91"/>
    </location>
</feature>
<accession>A0ABV2P0B2</accession>
<evidence type="ECO:0000313" key="3">
    <source>
        <dbReference type="Proteomes" id="UP001549139"/>
    </source>
</evidence>
<sequence>MRGAFMAQGGPPQSPQTPPDVVWMEIWGWLQNTYWIVLALSIAALITFGAMLALDKERGRSVSATSPAVRGVEIALGVIIASSAVQIAAWFV</sequence>
<dbReference type="EMBL" id="JBEPNZ010000002">
    <property type="protein sequence ID" value="MET3945285.1"/>
    <property type="molecule type" value="Genomic_DNA"/>
</dbReference>
<keyword evidence="3" id="KW-1185">Reference proteome</keyword>
<protein>
    <submittedName>
        <fullName evidence="2">Membrane protein</fullName>
    </submittedName>
</protein>
<comment type="caution">
    <text evidence="2">The sequence shown here is derived from an EMBL/GenBank/DDBJ whole genome shotgun (WGS) entry which is preliminary data.</text>
</comment>
<reference evidence="2 3" key="1">
    <citation type="submission" date="2024-06" db="EMBL/GenBank/DDBJ databases">
        <title>Sequencing the genomes of 1000 actinobacteria strains.</title>
        <authorList>
            <person name="Klenk H.-P."/>
        </authorList>
    </citation>
    <scope>NUCLEOTIDE SEQUENCE [LARGE SCALE GENOMIC DNA]</scope>
    <source>
        <strain evidence="2 3">DSM 44265</strain>
    </source>
</reference>
<organism evidence="2 3">
    <name type="scientific">Corynebacterium mucifaciens</name>
    <dbReference type="NCBI Taxonomy" id="57171"/>
    <lineage>
        <taxon>Bacteria</taxon>
        <taxon>Bacillati</taxon>
        <taxon>Actinomycetota</taxon>
        <taxon>Actinomycetes</taxon>
        <taxon>Mycobacteriales</taxon>
        <taxon>Corynebacteriaceae</taxon>
        <taxon>Corynebacterium</taxon>
    </lineage>
</organism>
<keyword evidence="1" id="KW-1133">Transmembrane helix</keyword>
<keyword evidence="1" id="KW-0472">Membrane</keyword>
<proteinExistence type="predicted"/>
<dbReference type="Proteomes" id="UP001549139">
    <property type="component" value="Unassembled WGS sequence"/>
</dbReference>
<evidence type="ECO:0000256" key="1">
    <source>
        <dbReference type="SAM" id="Phobius"/>
    </source>
</evidence>
<gene>
    <name evidence="2" type="ORF">JOF50_002148</name>
</gene>
<name>A0ABV2P0B2_9CORY</name>
<keyword evidence="1" id="KW-0812">Transmembrane</keyword>
<evidence type="ECO:0000313" key="2">
    <source>
        <dbReference type="EMBL" id="MET3945285.1"/>
    </source>
</evidence>